<feature type="compositionally biased region" description="Polar residues" evidence="1">
    <location>
        <begin position="271"/>
        <end position="280"/>
    </location>
</feature>
<feature type="compositionally biased region" description="Polar residues" evidence="1">
    <location>
        <begin position="301"/>
        <end position="330"/>
    </location>
</feature>
<feature type="region of interest" description="Disordered" evidence="1">
    <location>
        <begin position="249"/>
        <end position="281"/>
    </location>
</feature>
<organism evidence="2 3">
    <name type="scientific">Naganishia liquefaciens</name>
    <dbReference type="NCBI Taxonomy" id="104408"/>
    <lineage>
        <taxon>Eukaryota</taxon>
        <taxon>Fungi</taxon>
        <taxon>Dikarya</taxon>
        <taxon>Basidiomycota</taxon>
        <taxon>Agaricomycotina</taxon>
        <taxon>Tremellomycetes</taxon>
        <taxon>Filobasidiales</taxon>
        <taxon>Filobasidiaceae</taxon>
        <taxon>Naganishia</taxon>
    </lineage>
</organism>
<evidence type="ECO:0000256" key="1">
    <source>
        <dbReference type="SAM" id="MobiDB-lite"/>
    </source>
</evidence>
<reference evidence="2" key="1">
    <citation type="submission" date="2020-07" db="EMBL/GenBank/DDBJ databases">
        <title>Draft Genome Sequence of a Deep-Sea Yeast, Naganishia (Cryptococcus) liquefaciens strain N6.</title>
        <authorList>
            <person name="Han Y.W."/>
            <person name="Kajitani R."/>
            <person name="Morimoto H."/>
            <person name="Parhat M."/>
            <person name="Tsubouchi H."/>
            <person name="Bakenova O."/>
            <person name="Ogata M."/>
            <person name="Argunhan B."/>
            <person name="Aoki R."/>
            <person name="Kajiwara S."/>
            <person name="Itoh T."/>
            <person name="Iwasaki H."/>
        </authorList>
    </citation>
    <scope>NUCLEOTIDE SEQUENCE</scope>
    <source>
        <strain evidence="2">N6</strain>
    </source>
</reference>
<feature type="region of interest" description="Disordered" evidence="1">
    <location>
        <begin position="122"/>
        <end position="170"/>
    </location>
</feature>
<feature type="compositionally biased region" description="Basic residues" evidence="1">
    <location>
        <begin position="254"/>
        <end position="265"/>
    </location>
</feature>
<keyword evidence="3" id="KW-1185">Reference proteome</keyword>
<feature type="compositionally biased region" description="Polar residues" evidence="1">
    <location>
        <begin position="152"/>
        <end position="162"/>
    </location>
</feature>
<accession>A0A8H3YFK4</accession>
<sequence length="349" mass="37482">MTSSKSKICLADEARQVSRFWIVHTSYAYLSNDRCLVIASSRPVHRYTISGMAAPARRPAGVPAVVTSVFPEIPPSIVHASKDLFTAVDLQPLYARFVRAPINPGSYPRSFVSDVSLDSRRGSNVADASAPPTPGGKDASSANDKAGIPSQVPMQTGSQSRSNQRKPPKAKLFSSVYEELLQEIPDPVPLPPNESLLDIPYHRYPNHLDDPDFRFASLVTSDKAKMALRLQVGHAHGVAGKYADGMKTGVKSANQRRKERIRNKKNKDAQQRATAPANLTSSANGIISAASSPEYRGAMTPSYQSSKRAMTPSYGGTASGKTPGYNNSTPGYGARTPGHAARSAKTPGY</sequence>
<evidence type="ECO:0000313" key="2">
    <source>
        <dbReference type="EMBL" id="GHJ87729.1"/>
    </source>
</evidence>
<dbReference type="EMBL" id="BLZA01000023">
    <property type="protein sequence ID" value="GHJ87729.1"/>
    <property type="molecule type" value="Genomic_DNA"/>
</dbReference>
<gene>
    <name evidence="2" type="ORF">NliqN6_4131</name>
</gene>
<comment type="caution">
    <text evidence="2">The sequence shown here is derived from an EMBL/GenBank/DDBJ whole genome shotgun (WGS) entry which is preliminary data.</text>
</comment>
<dbReference type="AlphaFoldDB" id="A0A8H3YFK4"/>
<proteinExistence type="predicted"/>
<name>A0A8H3YFK4_9TREE</name>
<feature type="region of interest" description="Disordered" evidence="1">
    <location>
        <begin position="295"/>
        <end position="349"/>
    </location>
</feature>
<dbReference type="OrthoDB" id="2591016at2759"/>
<evidence type="ECO:0000313" key="3">
    <source>
        <dbReference type="Proteomes" id="UP000620104"/>
    </source>
</evidence>
<protein>
    <submittedName>
        <fullName evidence="2">Uncharacterized protein</fullName>
    </submittedName>
</protein>
<dbReference type="Proteomes" id="UP000620104">
    <property type="component" value="Unassembled WGS sequence"/>
</dbReference>